<dbReference type="InterPro" id="IPR004919">
    <property type="entry name" value="GmrSD_N"/>
</dbReference>
<proteinExistence type="predicted"/>
<dbReference type="STRING" id="1226327.SAMN05421732_10367"/>
<accession>A0A1G6ILJ6</accession>
<dbReference type="RefSeq" id="WP_171259670.1">
    <property type="nucleotide sequence ID" value="NZ_BAABKJ010000004.1"/>
</dbReference>
<dbReference type="Pfam" id="PF03235">
    <property type="entry name" value="GmrSD_N"/>
    <property type="match status" value="1"/>
</dbReference>
<dbReference type="EMBL" id="FMYO01000003">
    <property type="protein sequence ID" value="SDC07344.1"/>
    <property type="molecule type" value="Genomic_DNA"/>
</dbReference>
<name>A0A1G6ILJ6_9GAMM</name>
<keyword evidence="3" id="KW-1185">Reference proteome</keyword>
<evidence type="ECO:0000313" key="3">
    <source>
        <dbReference type="Proteomes" id="UP000243468"/>
    </source>
</evidence>
<organism evidence="2 3">
    <name type="scientific">Acinetobacter kookii</name>
    <dbReference type="NCBI Taxonomy" id="1226327"/>
    <lineage>
        <taxon>Bacteria</taxon>
        <taxon>Pseudomonadati</taxon>
        <taxon>Pseudomonadota</taxon>
        <taxon>Gammaproteobacteria</taxon>
        <taxon>Moraxellales</taxon>
        <taxon>Moraxellaceae</taxon>
        <taxon>Acinetobacter</taxon>
    </lineage>
</organism>
<dbReference type="Proteomes" id="UP000243468">
    <property type="component" value="Unassembled WGS sequence"/>
</dbReference>
<evidence type="ECO:0000313" key="2">
    <source>
        <dbReference type="EMBL" id="SDC07344.1"/>
    </source>
</evidence>
<evidence type="ECO:0000259" key="1">
    <source>
        <dbReference type="Pfam" id="PF03235"/>
    </source>
</evidence>
<sequence>MATYTLWNTLQQYKVIIPIIQRDYAQGRKDDRQIEQIRKGFIKNLFDHLVSSVPLELDFIYGALHQDELELLDGQQRLTTLFLLHWYLANRTEEKLQKIEIKKNLSQFTYQTRVSSRMFISELIQHGHEIQIKQVAEDNKLSSMIENEAWYLAIWKKDPTVISMLTVLDEIHSQFQALVNYSKITAIELWKALTIDKVLCFYLLPMNDFALSEELYIKMNARGVQLTEFENFKAWLQGYLEKSIDNETRKDFFNQIDREWTDYLWTLKQFSSKSKDTNKPHNLNFDEMYMQLFKSCLLCHSYVLATFKNAKTESTYDKDEKSLVSRLRKNLIITTDEYEVLLGNANSQVQIMQNIYRFFEFLKNYSGEENIQDILLNIFNSKDSSYEAQAQFAILYFYNAYINNESQFDDWFNVTKRLVNNAKNYFNAEKDLISVLDAINHLAVEISENNILDKIRSLTETSEIFKKLTTAFDKQHIEHEIEKAELIHHNAAWKSLFRKYEKHDYFYGQISFLIDYAKDEGNQNVSMDIFTKYAEISSKIFTDKFLKDEDYIFHRSLLSIGDYLVKDGSNWSFGRQVFNTVRQRNENWRKVFEDKDRRKMLKTLLNQINEGSEFESLKNIISNNISQVKDWRSYFIKEPKTITYCQKYQIRFHNENEIYLLSSRQMNGAHAELRTYVLYSKLLKIGFDESKVQYVEVATSSENPSLIVKSKDLPILRVKFEAGSFKNDFLMQDSVINEENGSEYTELLMRPEYAKVIDLEKELMSWVEVQEVEEVA</sequence>
<reference evidence="3" key="1">
    <citation type="submission" date="2016-09" db="EMBL/GenBank/DDBJ databases">
        <authorList>
            <person name="Varghese N."/>
            <person name="Submissions S."/>
        </authorList>
    </citation>
    <scope>NUCLEOTIDE SEQUENCE [LARGE SCALE GENOMIC DNA]</scope>
    <source>
        <strain evidence="3">ANC 4667</strain>
    </source>
</reference>
<gene>
    <name evidence="2" type="ORF">SAMN05421732_10367</name>
</gene>
<dbReference type="AlphaFoldDB" id="A0A1G6ILJ6"/>
<protein>
    <recommendedName>
        <fullName evidence="1">GmrSD restriction endonucleases N-terminal domain-containing protein</fullName>
    </recommendedName>
</protein>
<feature type="domain" description="GmrSD restriction endonucleases N-terminal" evidence="1">
    <location>
        <begin position="10"/>
        <end position="236"/>
    </location>
</feature>